<dbReference type="PANTHER" id="PTHR38095">
    <property type="entry name" value="ANAEROBIC DIMETHYL SULFOXIDE REDUCTASE CHAIN YNFH"/>
    <property type="match status" value="1"/>
</dbReference>
<protein>
    <submittedName>
        <fullName evidence="2">Anaerobic dimethyl sulfoxide reductase chain C</fullName>
        <ecNumber evidence="2">1.8.5.3</ecNumber>
    </submittedName>
</protein>
<feature type="transmembrane region" description="Helical" evidence="1">
    <location>
        <begin position="12"/>
        <end position="32"/>
    </location>
</feature>
<dbReference type="HOGENOM" id="CLU_064909_2_0_6"/>
<evidence type="ECO:0000313" key="3">
    <source>
        <dbReference type="Proteomes" id="UP000028681"/>
    </source>
</evidence>
<keyword evidence="1" id="KW-1133">Transmembrane helix</keyword>
<dbReference type="GO" id="GO:0009389">
    <property type="term" value="F:dimethyl sulfoxide reductase activity"/>
    <property type="evidence" value="ECO:0007669"/>
    <property type="project" value="TreeGrafter"/>
</dbReference>
<feature type="transmembrane region" description="Helical" evidence="1">
    <location>
        <begin position="117"/>
        <end position="137"/>
    </location>
</feature>
<dbReference type="GeneID" id="33938001"/>
<feature type="transmembrane region" description="Helical" evidence="1">
    <location>
        <begin position="44"/>
        <end position="64"/>
    </location>
</feature>
<feature type="transmembrane region" description="Helical" evidence="1">
    <location>
        <begin position="182"/>
        <end position="202"/>
    </location>
</feature>
<name>A0A076LID9_9GAMM</name>
<dbReference type="Proteomes" id="UP000028681">
    <property type="component" value="Chromosome"/>
</dbReference>
<proteinExistence type="predicted"/>
<dbReference type="EMBL" id="CP006664">
    <property type="protein sequence ID" value="AIJ06667.1"/>
    <property type="molecule type" value="Genomic_DNA"/>
</dbReference>
<feature type="transmembrane region" description="Helical" evidence="1">
    <location>
        <begin position="222"/>
        <end position="245"/>
    </location>
</feature>
<dbReference type="KEGG" id="ete:ETEE_0183"/>
<feature type="transmembrane region" description="Helical" evidence="1">
    <location>
        <begin position="149"/>
        <end position="170"/>
    </location>
</feature>
<dbReference type="PANTHER" id="PTHR38095:SF2">
    <property type="entry name" value="ANAEROBIC DIMETHYL SULFOXIDE REDUCTASE CHAIN C"/>
    <property type="match status" value="1"/>
</dbReference>
<keyword evidence="1" id="KW-0812">Transmembrane</keyword>
<feature type="transmembrane region" description="Helical" evidence="1">
    <location>
        <begin position="252"/>
        <end position="273"/>
    </location>
</feature>
<dbReference type="GO" id="GO:0019645">
    <property type="term" value="P:anaerobic electron transport chain"/>
    <property type="evidence" value="ECO:0007669"/>
    <property type="project" value="InterPro"/>
</dbReference>
<dbReference type="Pfam" id="PF04976">
    <property type="entry name" value="DmsC"/>
    <property type="match status" value="1"/>
</dbReference>
<dbReference type="GO" id="GO:0009390">
    <property type="term" value="C:dimethyl sulfoxide reductase complex"/>
    <property type="evidence" value="ECO:0007669"/>
    <property type="project" value="TreeGrafter"/>
</dbReference>
<dbReference type="AlphaFoldDB" id="A0A076LID9"/>
<reference evidence="2 3" key="1">
    <citation type="journal article" date="2012" name="PLoS ONE">
        <title>Edwardsiella comparative phylogenomics reveal the new intra/inter-species taxonomic relationships, virulence evolution and niche adaptation mechanisms.</title>
        <authorList>
            <person name="Yang M."/>
            <person name="Lv Y."/>
            <person name="Xiao J."/>
            <person name="Wu H."/>
            <person name="Zheng H."/>
            <person name="Liu Q."/>
            <person name="Zhang Y."/>
            <person name="Wang Q."/>
        </authorList>
    </citation>
    <scope>NUCLEOTIDE SEQUENCE [LARGE SCALE GENOMIC DNA]</scope>
    <source>
        <strain evidence="3">080813</strain>
    </source>
</reference>
<organism evidence="2 3">
    <name type="scientific">Edwardsiella anguillarum ET080813</name>
    <dbReference type="NCBI Taxonomy" id="667120"/>
    <lineage>
        <taxon>Bacteria</taxon>
        <taxon>Pseudomonadati</taxon>
        <taxon>Pseudomonadota</taxon>
        <taxon>Gammaproteobacteria</taxon>
        <taxon>Enterobacterales</taxon>
        <taxon>Hafniaceae</taxon>
        <taxon>Edwardsiella</taxon>
    </lineage>
</organism>
<evidence type="ECO:0000313" key="2">
    <source>
        <dbReference type="EMBL" id="AIJ06667.1"/>
    </source>
</evidence>
<gene>
    <name evidence="2" type="ORF">ETEE_0183</name>
</gene>
<accession>A0A076LID9</accession>
<keyword evidence="1" id="KW-0472">Membrane</keyword>
<sequence length="286" mass="30468">MGMGWHEWPLMIFTVLGQSVAGAFIVMAAVLLRGRLQADRALRIQGRMFFLWLLLGIAFVASVLHLGSPLRALNSLNRIGASGLSNEILCGSLFFAAGGLYWLLAVLGKMPVALGRLWLMLTMALALLFVWAMSQVYQINTVPTWYSGYTTLSFFVTMLIGGPLLGYLLLRSVEMDSASLRLLPLISCFAALVGVVAAGMQGSGLATIHSAVQQAYALVPDFAGLLALRSVLLVLGLGCWLCPLLRGKAPSLTTLTLALILVLAGELVGRGVFYGLHMTVGVAVAG</sequence>
<dbReference type="InterPro" id="IPR007059">
    <property type="entry name" value="DmsC"/>
</dbReference>
<keyword evidence="2" id="KW-0560">Oxidoreductase</keyword>
<dbReference type="GO" id="GO:0005886">
    <property type="term" value="C:plasma membrane"/>
    <property type="evidence" value="ECO:0007669"/>
    <property type="project" value="TreeGrafter"/>
</dbReference>
<feature type="transmembrane region" description="Helical" evidence="1">
    <location>
        <begin position="84"/>
        <end position="105"/>
    </location>
</feature>
<evidence type="ECO:0000256" key="1">
    <source>
        <dbReference type="SAM" id="Phobius"/>
    </source>
</evidence>
<dbReference type="EC" id="1.8.5.3" evidence="2"/>
<dbReference type="RefSeq" id="WP_034162479.1">
    <property type="nucleotide sequence ID" value="NZ_CP006664.1"/>
</dbReference>